<organism evidence="2 3">
    <name type="scientific">Pasteurella bettyae CCUG 2042</name>
    <dbReference type="NCBI Taxonomy" id="1095749"/>
    <lineage>
        <taxon>Bacteria</taxon>
        <taxon>Pseudomonadati</taxon>
        <taxon>Pseudomonadota</taxon>
        <taxon>Gammaproteobacteria</taxon>
        <taxon>Pasteurellales</taxon>
        <taxon>Pasteurellaceae</taxon>
        <taxon>Pasteurella</taxon>
    </lineage>
</organism>
<dbReference type="RefSeq" id="WP_005761012.1">
    <property type="nucleotide sequence ID" value="NZ_AJSX01000034.1"/>
</dbReference>
<dbReference type="AlphaFoldDB" id="I3DAP2"/>
<proteinExistence type="predicted"/>
<name>I3DAP2_9PAST</name>
<keyword evidence="1" id="KW-0812">Transmembrane</keyword>
<feature type="transmembrane region" description="Helical" evidence="1">
    <location>
        <begin position="12"/>
        <end position="36"/>
    </location>
</feature>
<keyword evidence="1" id="KW-1133">Transmembrane helix</keyword>
<keyword evidence="3" id="KW-1185">Reference proteome</keyword>
<dbReference type="eggNOG" id="ENOG5031KAP">
    <property type="taxonomic scope" value="Bacteria"/>
</dbReference>
<dbReference type="Proteomes" id="UP000006457">
    <property type="component" value="Unassembled WGS sequence"/>
</dbReference>
<comment type="caution">
    <text evidence="2">The sequence shown here is derived from an EMBL/GenBank/DDBJ whole genome shotgun (WGS) entry which is preliminary data.</text>
</comment>
<gene>
    <name evidence="2" type="ORF">HMPREF1052_1315</name>
</gene>
<dbReference type="PATRIC" id="fig|1095749.3.peg.1419"/>
<sequence length="89" mass="10094">MNNPQTPSRKKSFPTTLIISVIIAIFMFVYGIYSYFDILAWEKTGQFPHIGPLSNLMYSAFGAIGIVIGYSFLALIVIFQGYRSYKNIK</sequence>
<dbReference type="EMBL" id="AJSX01000034">
    <property type="protein sequence ID" value="EIJ68785.1"/>
    <property type="molecule type" value="Genomic_DNA"/>
</dbReference>
<feature type="transmembrane region" description="Helical" evidence="1">
    <location>
        <begin position="56"/>
        <end position="79"/>
    </location>
</feature>
<evidence type="ECO:0000313" key="3">
    <source>
        <dbReference type="Proteomes" id="UP000006457"/>
    </source>
</evidence>
<evidence type="ECO:0000313" key="2">
    <source>
        <dbReference type="EMBL" id="EIJ68785.1"/>
    </source>
</evidence>
<dbReference type="OrthoDB" id="1446110at2"/>
<keyword evidence="1" id="KW-0472">Membrane</keyword>
<protein>
    <submittedName>
        <fullName evidence="2">Uncharacterized protein</fullName>
    </submittedName>
</protein>
<reference evidence="2 3" key="1">
    <citation type="submission" date="2012-03" db="EMBL/GenBank/DDBJ databases">
        <authorList>
            <person name="Harkins D.M."/>
            <person name="Madupu R."/>
            <person name="Durkin A.S."/>
            <person name="Torralba M."/>
            <person name="Methe B."/>
            <person name="Sutton G.G."/>
            <person name="Nelson K.E."/>
        </authorList>
    </citation>
    <scope>NUCLEOTIDE SEQUENCE [LARGE SCALE GENOMIC DNA]</scope>
    <source>
        <strain evidence="2 3">CCUG 2042</strain>
    </source>
</reference>
<evidence type="ECO:0000256" key="1">
    <source>
        <dbReference type="SAM" id="Phobius"/>
    </source>
</evidence>
<accession>I3DAP2</accession>